<evidence type="ECO:0000313" key="2">
    <source>
        <dbReference type="EMBL" id="SVB80160.1"/>
    </source>
</evidence>
<name>A0A382GYP9_9ZZZZ</name>
<keyword evidence="1" id="KW-0472">Membrane</keyword>
<sequence>MSASPTGPFTIREILSETIDVYRRNALWFIVIAATVQIPLSVLSWLLFRNTDLNVDFSLTEIPHVLFWAKVAIKSLTLSILGGAAWILMQGALIHGISEQFIRTPIQIQSAYAFSFRRFFPRLGALVFSRVALILMWITVLGIPFAIRFGGPWVFIPQT</sequence>
<organism evidence="2">
    <name type="scientific">marine metagenome</name>
    <dbReference type="NCBI Taxonomy" id="408172"/>
    <lineage>
        <taxon>unclassified sequences</taxon>
        <taxon>metagenomes</taxon>
        <taxon>ecological metagenomes</taxon>
    </lineage>
</organism>
<feature type="transmembrane region" description="Helical" evidence="1">
    <location>
        <begin position="67"/>
        <end position="88"/>
    </location>
</feature>
<keyword evidence="1" id="KW-1133">Transmembrane helix</keyword>
<keyword evidence="1" id="KW-0812">Transmembrane</keyword>
<reference evidence="2" key="1">
    <citation type="submission" date="2018-05" db="EMBL/GenBank/DDBJ databases">
        <authorList>
            <person name="Lanie J.A."/>
            <person name="Ng W.-L."/>
            <person name="Kazmierczak K.M."/>
            <person name="Andrzejewski T.M."/>
            <person name="Davidsen T.M."/>
            <person name="Wayne K.J."/>
            <person name="Tettelin H."/>
            <person name="Glass J.I."/>
            <person name="Rusch D."/>
            <person name="Podicherti R."/>
            <person name="Tsui H.-C.T."/>
            <person name="Winkler M.E."/>
        </authorList>
    </citation>
    <scope>NUCLEOTIDE SEQUENCE</scope>
</reference>
<dbReference type="EMBL" id="UINC01058185">
    <property type="protein sequence ID" value="SVB80160.1"/>
    <property type="molecule type" value="Genomic_DNA"/>
</dbReference>
<feature type="transmembrane region" description="Helical" evidence="1">
    <location>
        <begin position="26"/>
        <end position="47"/>
    </location>
</feature>
<protein>
    <submittedName>
        <fullName evidence="2">Uncharacterized protein</fullName>
    </submittedName>
</protein>
<evidence type="ECO:0000256" key="1">
    <source>
        <dbReference type="SAM" id="Phobius"/>
    </source>
</evidence>
<proteinExistence type="predicted"/>
<feature type="transmembrane region" description="Helical" evidence="1">
    <location>
        <begin position="123"/>
        <end position="147"/>
    </location>
</feature>
<accession>A0A382GYP9</accession>
<feature type="non-terminal residue" evidence="2">
    <location>
        <position position="159"/>
    </location>
</feature>
<gene>
    <name evidence="2" type="ORF">METZ01_LOCUS233014</name>
</gene>
<dbReference type="AlphaFoldDB" id="A0A382GYP9"/>